<keyword evidence="1" id="KW-0808">Transferase</keyword>
<dbReference type="HOGENOM" id="CLU_104573_0_0_4"/>
<dbReference type="STRING" id="641147.HMPREF9021_00650"/>
<dbReference type="AlphaFoldDB" id="V9HD91"/>
<dbReference type="Proteomes" id="UP000017813">
    <property type="component" value="Unassembled WGS sequence"/>
</dbReference>
<dbReference type="eggNOG" id="COG2091">
    <property type="taxonomic scope" value="Bacteria"/>
</dbReference>
<dbReference type="InterPro" id="IPR037143">
    <property type="entry name" value="4-PPantetheinyl_Trfase_dom_sf"/>
</dbReference>
<dbReference type="SUPFAM" id="SSF56214">
    <property type="entry name" value="4'-phosphopantetheinyl transferase"/>
    <property type="match status" value="1"/>
</dbReference>
<dbReference type="GO" id="GO:0008897">
    <property type="term" value="F:holo-[acyl-carrier-protein] synthase activity"/>
    <property type="evidence" value="ECO:0007669"/>
    <property type="project" value="InterPro"/>
</dbReference>
<evidence type="ECO:0000313" key="3">
    <source>
        <dbReference type="EMBL" id="EFG31382.1"/>
    </source>
</evidence>
<dbReference type="EMBL" id="ADCY02000011">
    <property type="protein sequence ID" value="EFG31382.1"/>
    <property type="molecule type" value="Genomic_DNA"/>
</dbReference>
<dbReference type="OrthoDB" id="9808281at2"/>
<dbReference type="Gene3D" id="3.90.470.20">
    <property type="entry name" value="4'-phosphopantetheinyl transferase domain"/>
    <property type="match status" value="2"/>
</dbReference>
<evidence type="ECO:0000256" key="1">
    <source>
        <dbReference type="ARBA" id="ARBA00022679"/>
    </source>
</evidence>
<proteinExistence type="predicted"/>
<organism evidence="3 4">
    <name type="scientific">Simonsiella muelleri ATCC 29453</name>
    <dbReference type="NCBI Taxonomy" id="641147"/>
    <lineage>
        <taxon>Bacteria</taxon>
        <taxon>Pseudomonadati</taxon>
        <taxon>Pseudomonadota</taxon>
        <taxon>Betaproteobacteria</taxon>
        <taxon>Neisseriales</taxon>
        <taxon>Neisseriaceae</taxon>
        <taxon>Simonsiella</taxon>
    </lineage>
</organism>
<evidence type="ECO:0000259" key="2">
    <source>
        <dbReference type="Pfam" id="PF01648"/>
    </source>
</evidence>
<reference evidence="3 4" key="1">
    <citation type="submission" date="2010-03" db="EMBL/GenBank/DDBJ databases">
        <authorList>
            <consortium name="The Broad Institute Genome Sequencing Platform"/>
            <person name="Ward D."/>
            <person name="Earl A."/>
            <person name="Feldgarden M."/>
            <person name="Gevers D."/>
            <person name="Young S."/>
            <person name="Zeng Q."/>
            <person name="Koehrsen M."/>
            <person name="Alvarado L."/>
            <person name="Berlin A.M."/>
            <person name="Borenstein D."/>
            <person name="Chapman S.B."/>
            <person name="Chen Z."/>
            <person name="Engels R."/>
            <person name="Freedman E."/>
            <person name="Gellesch M."/>
            <person name="Goldberg J."/>
            <person name="Griggs A."/>
            <person name="Gujja S."/>
            <person name="Heilman E.R."/>
            <person name="Heiman D.I."/>
            <person name="Hepburn T.A."/>
            <person name="Howarth C."/>
            <person name="Jen D."/>
            <person name="Larson L."/>
            <person name="Mehta T."/>
            <person name="Park D."/>
            <person name="Pearson M."/>
            <person name="Richards J."/>
            <person name="Roberts A."/>
            <person name="Saif S."/>
            <person name="Shea T.D."/>
            <person name="Shenoy N."/>
            <person name="Sisk P."/>
            <person name="Stolte C."/>
            <person name="Sykes S.N."/>
            <person name="Walk T."/>
            <person name="White J."/>
            <person name="Yandava C."/>
            <person name="Izard J."/>
            <person name="Baranova O.V."/>
            <person name="Blanton J.M."/>
            <person name="Tanner A.C."/>
            <person name="Dewhirst F."/>
            <person name="Haas B."/>
            <person name="Nusbaum C."/>
            <person name="Birren B."/>
        </authorList>
    </citation>
    <scope>NUCLEOTIDE SEQUENCE [LARGE SCALE GENOMIC DNA]</scope>
    <source>
        <strain evidence="3 4">ATCC 29453</strain>
    </source>
</reference>
<comment type="caution">
    <text evidence="3">The sequence shown here is derived from an EMBL/GenBank/DDBJ whole genome shotgun (WGS) entry which is preliminary data.</text>
</comment>
<dbReference type="KEGG" id="smur:BWP33_10030"/>
<dbReference type="InterPro" id="IPR008278">
    <property type="entry name" value="4-PPantetheinyl_Trfase_dom"/>
</dbReference>
<protein>
    <recommendedName>
        <fullName evidence="2">4'-phosphopantetheinyl transferase domain-containing protein</fullName>
    </recommendedName>
</protein>
<evidence type="ECO:0000313" key="4">
    <source>
        <dbReference type="Proteomes" id="UP000017813"/>
    </source>
</evidence>
<dbReference type="RefSeq" id="WP_002641433.1">
    <property type="nucleotide sequence ID" value="NZ_CP019448.1"/>
</dbReference>
<keyword evidence="4" id="KW-1185">Reference proteome</keyword>
<sequence length="201" mass="22825">MLTLYFATPDFACQYSGCLLSPADQMRLQQNPHLANQIQWQVSRAVKAVAPCEWGVLSHSANHVVWLVSDESSGSLKMGVDLQHMKSRCFSAWHDLILSASECAWLREQHFAPVAYFALWALKESLIKANDLDWADLRDVGLQRRGDAWRLMANDDVWFGKVWLLANDFVVAVVHQQPNEIALHALNDWQTRGVIFCFQAA</sequence>
<feature type="domain" description="4'-phosphopantetheinyl transferase" evidence="2">
    <location>
        <begin position="78"/>
        <end position="139"/>
    </location>
</feature>
<reference evidence="3 4" key="2">
    <citation type="submission" date="2011-10" db="EMBL/GenBank/DDBJ databases">
        <title>The Genome Sequence of Simonsiella muelleri ATCC 29453.</title>
        <authorList>
            <consortium name="The Broad Institute Genome Sequencing Platform"/>
            <consortium name="The Broad Institute Genome Sequencing Center for Infectious Disease"/>
            <person name="Earl A."/>
            <person name="Ward D."/>
            <person name="Feldgarden M."/>
            <person name="Gevers D."/>
            <person name="Izard J."/>
            <person name="Baranova O.V."/>
            <person name="Blanton J.M."/>
            <person name="Tanner A.C."/>
            <person name="Dewhirst F."/>
            <person name="Young S.K."/>
            <person name="Zeng Q."/>
            <person name="Gargeya S."/>
            <person name="Fitzgerald M."/>
            <person name="Haas B."/>
            <person name="Abouelleil A."/>
            <person name="Alvarado L."/>
            <person name="Arachchi H.M."/>
            <person name="Berlin A."/>
            <person name="Brown A."/>
            <person name="Chapman S.B."/>
            <person name="Chen Z."/>
            <person name="Dunbar C."/>
            <person name="Freedman E."/>
            <person name="Gearin G."/>
            <person name="Goldberg J."/>
            <person name="Griggs A."/>
            <person name="Gujja S."/>
            <person name="Heiman D."/>
            <person name="Howarth C."/>
            <person name="Larson L."/>
            <person name="Lui A."/>
            <person name="MacDonald P.J.P."/>
            <person name="Montmayeur A."/>
            <person name="Murphy C."/>
            <person name="Neiman D."/>
            <person name="Pearson M."/>
            <person name="Priest M."/>
            <person name="Roberts A."/>
            <person name="Saif S."/>
            <person name="Shea T."/>
            <person name="Shenoy N."/>
            <person name="Sisk P."/>
            <person name="Stolte C."/>
            <person name="Sykes S."/>
            <person name="Wortman J."/>
            <person name="Nusbaum C."/>
            <person name="Birren B."/>
        </authorList>
    </citation>
    <scope>NUCLEOTIDE SEQUENCE [LARGE SCALE GENOMIC DNA]</scope>
    <source>
        <strain evidence="3 4">ATCC 29453</strain>
    </source>
</reference>
<name>V9HD91_9NEIS</name>
<accession>V9HD91</accession>
<dbReference type="Pfam" id="PF01648">
    <property type="entry name" value="ACPS"/>
    <property type="match status" value="1"/>
</dbReference>
<dbReference type="GO" id="GO:0000287">
    <property type="term" value="F:magnesium ion binding"/>
    <property type="evidence" value="ECO:0007669"/>
    <property type="project" value="InterPro"/>
</dbReference>
<gene>
    <name evidence="3" type="ORF">HMPREF9021_00650</name>
</gene>